<dbReference type="EMBL" id="CP015772">
    <property type="protein sequence ID" value="ANH80569.1"/>
    <property type="molecule type" value="Genomic_DNA"/>
</dbReference>
<reference evidence="1 2" key="1">
    <citation type="submission" date="2016-05" db="EMBL/GenBank/DDBJ databases">
        <title>Niabella ginsenosidivorans BS26 whole genome sequencing.</title>
        <authorList>
            <person name="Im W.T."/>
            <person name="Siddiqi M.Z."/>
        </authorList>
    </citation>
    <scope>NUCLEOTIDE SEQUENCE [LARGE SCALE GENOMIC DNA]</scope>
    <source>
        <strain evidence="1 2">BS26</strain>
    </source>
</reference>
<evidence type="ECO:0000313" key="2">
    <source>
        <dbReference type="Proteomes" id="UP000077667"/>
    </source>
</evidence>
<sequence>MLSRDHLLAQICRFFETITKAKQALGDKQYELLRGIVNENFNETAVQAYIEEGDKVLSEEEYQYLLFQSELLYLQLKLLKTTGQPYTEASKCYLDLADKLMKADAVNFNLALHHQSGLVKKGAF</sequence>
<dbReference type="KEGG" id="nia:A8C56_05820"/>
<organism evidence="1 2">
    <name type="scientific">Niabella ginsenosidivorans</name>
    <dbReference type="NCBI Taxonomy" id="1176587"/>
    <lineage>
        <taxon>Bacteria</taxon>
        <taxon>Pseudomonadati</taxon>
        <taxon>Bacteroidota</taxon>
        <taxon>Chitinophagia</taxon>
        <taxon>Chitinophagales</taxon>
        <taxon>Chitinophagaceae</taxon>
        <taxon>Niabella</taxon>
    </lineage>
</organism>
<dbReference type="STRING" id="1176587.A8C56_05820"/>
<dbReference type="OrthoDB" id="9868612at2"/>
<dbReference type="RefSeq" id="WP_067753262.1">
    <property type="nucleotide sequence ID" value="NZ_CP015772.1"/>
</dbReference>
<name>A0A1A9I0G9_9BACT</name>
<gene>
    <name evidence="1" type="ORF">A8C56_05820</name>
</gene>
<dbReference type="AlphaFoldDB" id="A0A1A9I0G9"/>
<evidence type="ECO:0000313" key="1">
    <source>
        <dbReference type="EMBL" id="ANH80569.1"/>
    </source>
</evidence>
<keyword evidence="2" id="KW-1185">Reference proteome</keyword>
<dbReference type="Proteomes" id="UP000077667">
    <property type="component" value="Chromosome"/>
</dbReference>
<proteinExistence type="predicted"/>
<accession>A0A1A9I0G9</accession>
<protein>
    <submittedName>
        <fullName evidence="1">Uncharacterized protein</fullName>
    </submittedName>
</protein>